<dbReference type="SMART" id="SM00388">
    <property type="entry name" value="HisKA"/>
    <property type="match status" value="1"/>
</dbReference>
<keyword evidence="8" id="KW-1133">Transmembrane helix</keyword>
<evidence type="ECO:0000256" key="8">
    <source>
        <dbReference type="SAM" id="Phobius"/>
    </source>
</evidence>
<dbReference type="InterPro" id="IPR011123">
    <property type="entry name" value="Y_Y_Y"/>
</dbReference>
<comment type="caution">
    <text evidence="13">The sequence shown here is derived from an EMBL/GenBank/DDBJ whole genome shotgun (WGS) entry which is preliminary data.</text>
</comment>
<name>A0ABS9KSL9_9BACT</name>
<evidence type="ECO:0000259" key="11">
    <source>
        <dbReference type="PROSITE" id="PS50109"/>
    </source>
</evidence>
<feature type="domain" description="Histidine kinase" evidence="11">
    <location>
        <begin position="830"/>
        <end position="1050"/>
    </location>
</feature>
<dbReference type="Pfam" id="PF00072">
    <property type="entry name" value="Response_reg"/>
    <property type="match status" value="1"/>
</dbReference>
<feature type="signal peptide" evidence="9">
    <location>
        <begin position="1"/>
        <end position="19"/>
    </location>
</feature>
<keyword evidence="4" id="KW-0805">Transcription regulation</keyword>
<keyword evidence="8" id="KW-0472">Membrane</keyword>
<dbReference type="InterPro" id="IPR013783">
    <property type="entry name" value="Ig-like_fold"/>
</dbReference>
<dbReference type="Proteomes" id="UP001165367">
    <property type="component" value="Unassembled WGS sequence"/>
</dbReference>
<gene>
    <name evidence="13" type="ORF">LZZ85_13525</name>
</gene>
<dbReference type="InterPro" id="IPR015943">
    <property type="entry name" value="WD40/YVTN_repeat-like_dom_sf"/>
</dbReference>
<keyword evidence="6" id="KW-0804">Transcription</keyword>
<dbReference type="InterPro" id="IPR018060">
    <property type="entry name" value="HTH_AraC"/>
</dbReference>
<dbReference type="Gene3D" id="3.30.565.10">
    <property type="entry name" value="Histidine kinase-like ATPase, C-terminal domain"/>
    <property type="match status" value="1"/>
</dbReference>
<dbReference type="Pfam" id="PF00512">
    <property type="entry name" value="HisKA"/>
    <property type="match status" value="1"/>
</dbReference>
<dbReference type="InterPro" id="IPR036890">
    <property type="entry name" value="HATPase_C_sf"/>
</dbReference>
<evidence type="ECO:0000313" key="13">
    <source>
        <dbReference type="EMBL" id="MCG2615314.1"/>
    </source>
</evidence>
<feature type="modified residue" description="4-aspartylphosphate" evidence="7">
    <location>
        <position position="1138"/>
    </location>
</feature>
<dbReference type="SUPFAM" id="SSF46689">
    <property type="entry name" value="Homeodomain-like"/>
    <property type="match status" value="1"/>
</dbReference>
<dbReference type="SUPFAM" id="SSF52172">
    <property type="entry name" value="CheY-like"/>
    <property type="match status" value="1"/>
</dbReference>
<dbReference type="CDD" id="cd00075">
    <property type="entry name" value="HATPase"/>
    <property type="match status" value="1"/>
</dbReference>
<dbReference type="PROSITE" id="PS50109">
    <property type="entry name" value="HIS_KIN"/>
    <property type="match status" value="1"/>
</dbReference>
<dbReference type="Pfam" id="PF07495">
    <property type="entry name" value="Y_Y_Y"/>
    <property type="match status" value="1"/>
</dbReference>
<dbReference type="PANTHER" id="PTHR43547:SF2">
    <property type="entry name" value="HYBRID SIGNAL TRANSDUCTION HISTIDINE KINASE C"/>
    <property type="match status" value="1"/>
</dbReference>
<accession>A0ABS9KSL9</accession>
<dbReference type="InterPro" id="IPR011006">
    <property type="entry name" value="CheY-like_superfamily"/>
</dbReference>
<dbReference type="PROSITE" id="PS01124">
    <property type="entry name" value="HTH_ARAC_FAMILY_2"/>
    <property type="match status" value="1"/>
</dbReference>
<dbReference type="SMART" id="SM00387">
    <property type="entry name" value="HATPase_c"/>
    <property type="match status" value="1"/>
</dbReference>
<dbReference type="InterPro" id="IPR036097">
    <property type="entry name" value="HisK_dim/P_sf"/>
</dbReference>
<dbReference type="Gene3D" id="3.40.50.2300">
    <property type="match status" value="1"/>
</dbReference>
<keyword evidence="3 7" id="KW-0597">Phosphoprotein</keyword>
<evidence type="ECO:0000256" key="1">
    <source>
        <dbReference type="ARBA" id="ARBA00000085"/>
    </source>
</evidence>
<keyword evidence="13" id="KW-0067">ATP-binding</keyword>
<dbReference type="Gene3D" id="2.60.40.10">
    <property type="entry name" value="Immunoglobulins"/>
    <property type="match status" value="1"/>
</dbReference>
<keyword evidence="14" id="KW-1185">Reference proteome</keyword>
<evidence type="ECO:0000259" key="10">
    <source>
        <dbReference type="PROSITE" id="PS01124"/>
    </source>
</evidence>
<dbReference type="InterPro" id="IPR009057">
    <property type="entry name" value="Homeodomain-like_sf"/>
</dbReference>
<evidence type="ECO:0000256" key="6">
    <source>
        <dbReference type="ARBA" id="ARBA00023163"/>
    </source>
</evidence>
<dbReference type="PRINTS" id="PR00344">
    <property type="entry name" value="BCTRLSENSOR"/>
</dbReference>
<dbReference type="PROSITE" id="PS50110">
    <property type="entry name" value="RESPONSE_REGULATORY"/>
    <property type="match status" value="1"/>
</dbReference>
<dbReference type="SMART" id="SM00342">
    <property type="entry name" value="HTH_ARAC"/>
    <property type="match status" value="1"/>
</dbReference>
<dbReference type="SMART" id="SM00448">
    <property type="entry name" value="REC"/>
    <property type="match status" value="1"/>
</dbReference>
<dbReference type="InterPro" id="IPR005467">
    <property type="entry name" value="His_kinase_dom"/>
</dbReference>
<dbReference type="SUPFAM" id="SSF47384">
    <property type="entry name" value="Homodimeric domain of signal transducing histidine kinase"/>
    <property type="match status" value="1"/>
</dbReference>
<reference evidence="13" key="1">
    <citation type="submission" date="2022-01" db="EMBL/GenBank/DDBJ databases">
        <authorList>
            <person name="Jo J.-H."/>
            <person name="Im W.-T."/>
        </authorList>
    </citation>
    <scope>NUCLEOTIDE SEQUENCE</scope>
    <source>
        <strain evidence="13">NA20</strain>
    </source>
</reference>
<dbReference type="SUPFAM" id="SSF63829">
    <property type="entry name" value="Calcium-dependent phosphotriesterase"/>
    <property type="match status" value="2"/>
</dbReference>
<dbReference type="InterPro" id="IPR003594">
    <property type="entry name" value="HATPase_dom"/>
</dbReference>
<evidence type="ECO:0000259" key="12">
    <source>
        <dbReference type="PROSITE" id="PS50110"/>
    </source>
</evidence>
<evidence type="ECO:0000313" key="14">
    <source>
        <dbReference type="Proteomes" id="UP001165367"/>
    </source>
</evidence>
<dbReference type="EMBL" id="JAKLTR010000008">
    <property type="protein sequence ID" value="MCG2615314.1"/>
    <property type="molecule type" value="Genomic_DNA"/>
</dbReference>
<dbReference type="RefSeq" id="WP_237872557.1">
    <property type="nucleotide sequence ID" value="NZ_JAKLTR010000008.1"/>
</dbReference>
<dbReference type="Gene3D" id="1.10.287.130">
    <property type="match status" value="1"/>
</dbReference>
<dbReference type="InterPro" id="IPR003661">
    <property type="entry name" value="HisK_dim/P_dom"/>
</dbReference>
<dbReference type="InterPro" id="IPR018062">
    <property type="entry name" value="HTH_AraC-typ_CS"/>
</dbReference>
<evidence type="ECO:0000256" key="5">
    <source>
        <dbReference type="ARBA" id="ARBA00023125"/>
    </source>
</evidence>
<dbReference type="Pfam" id="PF02518">
    <property type="entry name" value="HATPase_c"/>
    <property type="match status" value="1"/>
</dbReference>
<sequence>MLRLLAYLFLLITPVWSLAQSAHFRQLTVDNGLSNNSILSITEDRQGFMWYGTRYGLNRYDGSRFKSYKNIYADTTSISDNIINALLTDKNGVLWIGSSLGLLKYNPETDSFERMKFEGLKTCYVSTLYEDLNGDLLAGTYHGLFKPSKDSVNYFKKAYPKVPMLNTSGNMVRSIYRGKDGKLWIGSYAGLVCFDRNEKVKTYNKQSTPNILPEDYITSVAGDSRGNLWIGTFHGGLHIMDSLGNSRPYRTSTGNALNNIRKIITTRDGKLWVGSQDGVLVVDPVTLESTLHKHDPLDPSSLSNNSIHSIYQDATGTVWIGTYHGGLNFIYSRSTPFETIAANSAIHISNNIVSTISKDKDNRLWIGTEGGGLNCLDPRANQYTNYKNNPADPHSISSNLIKVVYRDRQDRIWIGPSYGEDLNLYDEKTNSFRRYALSRQNRDVINFDEILCLLQTSDSTLWVGAQSGLTILKPENGSLPSKTSRTPVNARLPNKNIRVLFEDSRKYLWIGTSAGLCRYDRKTDELKVFRRKDNDPASLQGDAINSITEDHSGNIWIGTYYGGLSRYDVKTGNFTTYLLKHGLPNNNILSVAEDTEGNIWCGTDKGLVRYDPQHDRFLTYTTSDGVASNKFNANAIYKDALGKLYLGGSNGITTFTPGNLQVNGERSAVRFTGFRLFGNPVPINLDKGILKKDIDFQRQITLNHDQQNFTIEYALLNFIKPEKNAYAYKLEGAEKEWNHTTATSVTYNNLSPGRYTLLVKGANNDGIWMDEPARLEITVLPPVWQTWYAYTAYALILAAIIFFLLRFFWLRELFKKERELQQFKLNFFTNVSHEIRTLLTLIGGPVERLLQLNQEQLQQRQLQQVKTNTDRLSHLVEELMDFRKAESNNLQLQVSEENIVEFASHIFQAFQSLAEEKNITLSLTSSQPDIKAYIDKRQMEKVIFNLLTNAIKFTPANGNVSLRITGNKSDVQIDVEDNGKGIAPAYLPRLFENFFQVSEHTSQNTGYGIGLALSKSIVELHKGELKVVSERSENDKPGRTCFTVLLRKGNRHFSEEQLVAHSPVTTMHSKVLPDLQITVPDTSADSILPTILLVEDNAELSAFIRESLAPLFNIVTCENGLLGWEAATQQIPDLVISDVMMPEMDGFTLCRQLKQDLRTSHIPVILLTAKADHENQLEGLTNGADAYVTKPFSIQLLELQTKNLVAGREAMRRQLARQLSAITQEAEPLKQEPLATISEADRQFVEKALLVIDELMDDPEFNVSTLAYKMNMSAPILYKKIKALTGLTVNDFIKSLRLKKAAELLLQKDRNVAEVAYMVGFNRKHFTEEFKKTYGKTPSEFIKQ</sequence>
<comment type="catalytic activity">
    <reaction evidence="1">
        <text>ATP + protein L-histidine = ADP + protein N-phospho-L-histidine.</text>
        <dbReference type="EC" id="2.7.13.3"/>
    </reaction>
</comment>
<keyword evidence="5" id="KW-0238">DNA-binding</keyword>
<dbReference type="InterPro" id="IPR011110">
    <property type="entry name" value="Reg_prop"/>
</dbReference>
<dbReference type="GO" id="GO:0005524">
    <property type="term" value="F:ATP binding"/>
    <property type="evidence" value="ECO:0007669"/>
    <property type="project" value="UniProtKB-KW"/>
</dbReference>
<keyword evidence="8" id="KW-0812">Transmembrane</keyword>
<protein>
    <recommendedName>
        <fullName evidence="2">histidine kinase</fullName>
        <ecNumber evidence="2">2.7.13.3</ecNumber>
    </recommendedName>
</protein>
<dbReference type="Gene3D" id="1.10.10.60">
    <property type="entry name" value="Homeodomain-like"/>
    <property type="match status" value="1"/>
</dbReference>
<proteinExistence type="predicted"/>
<evidence type="ECO:0000256" key="7">
    <source>
        <dbReference type="PROSITE-ProRule" id="PRU00169"/>
    </source>
</evidence>
<dbReference type="Gene3D" id="2.130.10.10">
    <property type="entry name" value="YVTN repeat-like/Quinoprotein amine dehydrogenase"/>
    <property type="match status" value="2"/>
</dbReference>
<keyword evidence="13" id="KW-0547">Nucleotide-binding</keyword>
<dbReference type="CDD" id="cd00082">
    <property type="entry name" value="HisKA"/>
    <property type="match status" value="1"/>
</dbReference>
<organism evidence="13 14">
    <name type="scientific">Terrimonas ginsenosidimutans</name>
    <dbReference type="NCBI Taxonomy" id="2908004"/>
    <lineage>
        <taxon>Bacteria</taxon>
        <taxon>Pseudomonadati</taxon>
        <taxon>Bacteroidota</taxon>
        <taxon>Chitinophagia</taxon>
        <taxon>Chitinophagales</taxon>
        <taxon>Chitinophagaceae</taxon>
        <taxon>Terrimonas</taxon>
    </lineage>
</organism>
<feature type="domain" description="HTH araC/xylS-type" evidence="10">
    <location>
        <begin position="1246"/>
        <end position="1344"/>
    </location>
</feature>
<dbReference type="SUPFAM" id="SSF55874">
    <property type="entry name" value="ATPase domain of HSP90 chaperone/DNA topoisomerase II/histidine kinase"/>
    <property type="match status" value="1"/>
</dbReference>
<dbReference type="CDD" id="cd17574">
    <property type="entry name" value="REC_OmpR"/>
    <property type="match status" value="1"/>
</dbReference>
<feature type="domain" description="Response regulatory" evidence="12">
    <location>
        <begin position="1090"/>
        <end position="1205"/>
    </location>
</feature>
<dbReference type="InterPro" id="IPR001789">
    <property type="entry name" value="Sig_transdc_resp-reg_receiver"/>
</dbReference>
<dbReference type="InterPro" id="IPR004358">
    <property type="entry name" value="Sig_transdc_His_kin-like_C"/>
</dbReference>
<evidence type="ECO:0000256" key="4">
    <source>
        <dbReference type="ARBA" id="ARBA00023015"/>
    </source>
</evidence>
<feature type="chain" id="PRO_5046978251" description="histidine kinase" evidence="9">
    <location>
        <begin position="20"/>
        <end position="1344"/>
    </location>
</feature>
<dbReference type="EC" id="2.7.13.3" evidence="2"/>
<evidence type="ECO:0000256" key="3">
    <source>
        <dbReference type="ARBA" id="ARBA00022553"/>
    </source>
</evidence>
<feature type="transmembrane region" description="Helical" evidence="8">
    <location>
        <begin position="787"/>
        <end position="809"/>
    </location>
</feature>
<evidence type="ECO:0000256" key="2">
    <source>
        <dbReference type="ARBA" id="ARBA00012438"/>
    </source>
</evidence>
<keyword evidence="9" id="KW-0732">Signal</keyword>
<dbReference type="PROSITE" id="PS00041">
    <property type="entry name" value="HTH_ARAC_FAMILY_1"/>
    <property type="match status" value="1"/>
</dbReference>
<dbReference type="Pfam" id="PF12833">
    <property type="entry name" value="HTH_18"/>
    <property type="match status" value="1"/>
</dbReference>
<dbReference type="Pfam" id="PF07494">
    <property type="entry name" value="Reg_prop"/>
    <property type="match status" value="9"/>
</dbReference>
<evidence type="ECO:0000256" key="9">
    <source>
        <dbReference type="SAM" id="SignalP"/>
    </source>
</evidence>
<dbReference type="PANTHER" id="PTHR43547">
    <property type="entry name" value="TWO-COMPONENT HISTIDINE KINASE"/>
    <property type="match status" value="1"/>
</dbReference>